<dbReference type="InterPro" id="IPR000719">
    <property type="entry name" value="Prot_kinase_dom"/>
</dbReference>
<evidence type="ECO:0000259" key="8">
    <source>
        <dbReference type="PROSITE" id="PS50011"/>
    </source>
</evidence>
<evidence type="ECO:0000313" key="9">
    <source>
        <dbReference type="EMBL" id="SCU69910.1"/>
    </source>
</evidence>
<dbReference type="RefSeq" id="XP_067080800.1">
    <property type="nucleotide sequence ID" value="XM_067224699.1"/>
</dbReference>
<protein>
    <submittedName>
        <fullName evidence="9">Protein kinase, putative</fullName>
        <ecNumber evidence="9">2.7.1.-</ecNumber>
    </submittedName>
</protein>
<keyword evidence="1" id="KW-0723">Serine/threonine-protein kinase</keyword>
<feature type="region of interest" description="Disordered" evidence="7">
    <location>
        <begin position="1"/>
        <end position="81"/>
    </location>
</feature>
<dbReference type="PROSITE" id="PS00107">
    <property type="entry name" value="PROTEIN_KINASE_ATP"/>
    <property type="match status" value="1"/>
</dbReference>
<dbReference type="Gene3D" id="3.30.200.20">
    <property type="entry name" value="Phosphorylase Kinase, domain 1"/>
    <property type="match status" value="1"/>
</dbReference>
<comment type="caution">
    <text evidence="9">The sequence shown here is derived from an EMBL/GenBank/DDBJ whole genome shotgun (WGS) entry which is preliminary data.</text>
</comment>
<dbReference type="PROSITE" id="PS00108">
    <property type="entry name" value="PROTEIN_KINASE_ST"/>
    <property type="match status" value="1"/>
</dbReference>
<feature type="compositionally biased region" description="Low complexity" evidence="7">
    <location>
        <begin position="49"/>
        <end position="76"/>
    </location>
</feature>
<dbReference type="InterPro" id="IPR011009">
    <property type="entry name" value="Kinase-like_dom_sf"/>
</dbReference>
<accession>A0A1G4ICF4</accession>
<dbReference type="Gene3D" id="1.10.510.10">
    <property type="entry name" value="Transferase(Phosphotransferase) domain 1"/>
    <property type="match status" value="1"/>
</dbReference>
<dbReference type="GO" id="GO:0004674">
    <property type="term" value="F:protein serine/threonine kinase activity"/>
    <property type="evidence" value="ECO:0007669"/>
    <property type="project" value="UniProtKB-KW"/>
</dbReference>
<sequence>MQPTRRCDDGCNKRRRDEEHESYRDSDTSSGGRDWRFDSNSRARHLTRSSNSESSSPSSYSSHSSTSSGSSSSRSTSTRDKHYPKFTEEYAERFKYDEEPFICVDYGIVSSQGQERHQMVRRLPPLVPLEASPLPRLEGHTPNLVLYGKYFFIRALGEGTFSKVALCSKRGTGELYALKIFRDEGTYRRACLDEIKVLLALSRPAGESCGRRRMGRSSSSERTYSAVSARRRSGRTAEKCLLEDLRHMCATAATSYQGKIGRFNPPVEFIPHYNHHAIVLPVLGVSLLEVLACIRKELNRSVGKGLEGKQSESGSGTCSRSSGSDDCRTGALEKLRGMSERSVEVTHRGMPLELVRAVVYNILLFLRHAHQRGIVHTDLKPENVLFEYSDTLPTRMKIKKFEYKYESPDEGDVHSSRAYETAQPTIQEEVLAEVDVPLPAVNTVRVIDVGSAEFLSKCTAVSKLDNVTPAFYHRIHTTHYRSVEVLLGLGWTTSADMWSLGCMIPELVTGSCMFMPRCDIEHLALLQHIIGPFDSVEGAISNKGDQGRNNEVLNKTIVERVFSLGSRFDKFFDKHTMKLAWPDPNDCITPPSSASSSQQSRYNDTIEDIYYVASRPKLREVLGPFPKLLDLCERMLDYDPLRRITAEEALSHPFFTSPV</sequence>
<evidence type="ECO:0000313" key="10">
    <source>
        <dbReference type="Proteomes" id="UP000195570"/>
    </source>
</evidence>
<dbReference type="InterPro" id="IPR017441">
    <property type="entry name" value="Protein_kinase_ATP_BS"/>
</dbReference>
<proteinExistence type="predicted"/>
<dbReference type="InterPro" id="IPR051175">
    <property type="entry name" value="CLK_kinases"/>
</dbReference>
<dbReference type="PROSITE" id="PS50011">
    <property type="entry name" value="PROTEIN_KINASE_DOM"/>
    <property type="match status" value="1"/>
</dbReference>
<evidence type="ECO:0000256" key="1">
    <source>
        <dbReference type="ARBA" id="ARBA00022527"/>
    </source>
</evidence>
<dbReference type="PANTHER" id="PTHR45646">
    <property type="entry name" value="SERINE/THREONINE-PROTEIN KINASE DOA-RELATED"/>
    <property type="match status" value="1"/>
</dbReference>
<feature type="compositionally biased region" description="Low complexity" evidence="7">
    <location>
        <begin position="313"/>
        <end position="322"/>
    </location>
</feature>
<dbReference type="Proteomes" id="UP000195570">
    <property type="component" value="Unassembled WGS sequence"/>
</dbReference>
<dbReference type="GeneID" id="92375419"/>
<dbReference type="GO" id="GO:0005524">
    <property type="term" value="F:ATP binding"/>
    <property type="evidence" value="ECO:0007669"/>
    <property type="project" value="UniProtKB-UniRule"/>
</dbReference>
<dbReference type="VEuPathDB" id="TriTrypDB:TEOVI_000147900"/>
<feature type="region of interest" description="Disordered" evidence="7">
    <location>
        <begin position="304"/>
        <end position="327"/>
    </location>
</feature>
<organism evidence="9 10">
    <name type="scientific">Trypanosoma equiperdum</name>
    <dbReference type="NCBI Taxonomy" id="5694"/>
    <lineage>
        <taxon>Eukaryota</taxon>
        <taxon>Discoba</taxon>
        <taxon>Euglenozoa</taxon>
        <taxon>Kinetoplastea</taxon>
        <taxon>Metakinetoplastina</taxon>
        <taxon>Trypanosomatida</taxon>
        <taxon>Trypanosomatidae</taxon>
        <taxon>Trypanosoma</taxon>
    </lineage>
</organism>
<feature type="compositionally biased region" description="Basic and acidic residues" evidence="7">
    <location>
        <begin position="1"/>
        <end position="41"/>
    </location>
</feature>
<keyword evidence="2 9" id="KW-0808">Transferase</keyword>
<dbReference type="Pfam" id="PF00069">
    <property type="entry name" value="Pkinase"/>
    <property type="match status" value="1"/>
</dbReference>
<keyword evidence="3 6" id="KW-0547">Nucleotide-binding</keyword>
<dbReference type="GO" id="GO:0005634">
    <property type="term" value="C:nucleus"/>
    <property type="evidence" value="ECO:0007669"/>
    <property type="project" value="TreeGrafter"/>
</dbReference>
<dbReference type="SUPFAM" id="SSF56112">
    <property type="entry name" value="Protein kinase-like (PK-like)"/>
    <property type="match status" value="1"/>
</dbReference>
<evidence type="ECO:0000256" key="5">
    <source>
        <dbReference type="ARBA" id="ARBA00022840"/>
    </source>
</evidence>
<name>A0A1G4ICF4_TRYEQ</name>
<evidence type="ECO:0000256" key="4">
    <source>
        <dbReference type="ARBA" id="ARBA00022777"/>
    </source>
</evidence>
<feature type="domain" description="Protein kinase" evidence="8">
    <location>
        <begin position="150"/>
        <end position="655"/>
    </location>
</feature>
<feature type="binding site" evidence="6">
    <location>
        <position position="179"/>
    </location>
    <ligand>
        <name>ATP</name>
        <dbReference type="ChEBI" id="CHEBI:30616"/>
    </ligand>
</feature>
<dbReference type="SMART" id="SM00220">
    <property type="entry name" value="S_TKc"/>
    <property type="match status" value="1"/>
</dbReference>
<keyword evidence="4 9" id="KW-0418">Kinase</keyword>
<keyword evidence="10" id="KW-1185">Reference proteome</keyword>
<evidence type="ECO:0000256" key="7">
    <source>
        <dbReference type="SAM" id="MobiDB-lite"/>
    </source>
</evidence>
<keyword evidence="5 6" id="KW-0067">ATP-binding</keyword>
<reference evidence="9" key="1">
    <citation type="submission" date="2016-09" db="EMBL/GenBank/DDBJ databases">
        <authorList>
            <person name="Hebert L."/>
            <person name="Moumen B."/>
        </authorList>
    </citation>
    <scope>NUCLEOTIDE SEQUENCE [LARGE SCALE GENOMIC DNA]</scope>
    <source>
        <strain evidence="9">OVI</strain>
    </source>
</reference>
<dbReference type="InterPro" id="IPR008271">
    <property type="entry name" value="Ser/Thr_kinase_AS"/>
</dbReference>
<dbReference type="AlphaFoldDB" id="A0A1G4ICF4"/>
<evidence type="ECO:0000256" key="2">
    <source>
        <dbReference type="ARBA" id="ARBA00022679"/>
    </source>
</evidence>
<evidence type="ECO:0000256" key="3">
    <source>
        <dbReference type="ARBA" id="ARBA00022741"/>
    </source>
</evidence>
<dbReference type="EC" id="2.7.1.-" evidence="9"/>
<dbReference type="PANTHER" id="PTHR45646:SF11">
    <property type="entry name" value="SERINE_THREONINE-PROTEIN KINASE DOA"/>
    <property type="match status" value="1"/>
</dbReference>
<dbReference type="EMBL" id="CZPT02001330">
    <property type="protein sequence ID" value="SCU69910.1"/>
    <property type="molecule type" value="Genomic_DNA"/>
</dbReference>
<gene>
    <name evidence="9" type="ORF">TEOVI_000147900</name>
</gene>
<evidence type="ECO:0000256" key="6">
    <source>
        <dbReference type="PROSITE-ProRule" id="PRU10141"/>
    </source>
</evidence>